<gene>
    <name evidence="1" type="ORF">PMAA_098470</name>
</gene>
<accession>B6QIR2</accession>
<dbReference type="EMBL" id="DS995902">
    <property type="protein sequence ID" value="EEA23257.1"/>
    <property type="molecule type" value="Genomic_DNA"/>
</dbReference>
<reference evidence="2" key="1">
    <citation type="journal article" date="2015" name="Genome Announc.">
        <title>Genome sequence of the AIDS-associated pathogen Penicillium marneffei (ATCC18224) and its near taxonomic relative Talaromyces stipitatus (ATCC10500).</title>
        <authorList>
            <person name="Nierman W.C."/>
            <person name="Fedorova-Abrams N.D."/>
            <person name="Andrianopoulos A."/>
        </authorList>
    </citation>
    <scope>NUCLEOTIDE SEQUENCE [LARGE SCALE GENOMIC DNA]</scope>
    <source>
        <strain evidence="2">ATCC 18224 / CBS 334.59 / QM 7333</strain>
    </source>
</reference>
<proteinExistence type="predicted"/>
<dbReference type="VEuPathDB" id="FungiDB:PMAA_098470"/>
<dbReference type="HOGENOM" id="CLU_1971293_0_0_1"/>
<sequence length="127" mass="14723">MELPVTNAKRAIRFYRDVFQWNIHEEGYDQQFDGIERVYFFNKGNFRGSLNLVRKDQFFDMSAAATSSLLGDDVTIKEQQWRPLLGATSSFAVEDMDETLEKIVNGGGRIFHDFCTLFFQGNLTDNY</sequence>
<dbReference type="Proteomes" id="UP000001294">
    <property type="component" value="Unassembled WGS sequence"/>
</dbReference>
<dbReference type="AlphaFoldDB" id="B6QIR2"/>
<keyword evidence="2" id="KW-1185">Reference proteome</keyword>
<dbReference type="InterPro" id="IPR029068">
    <property type="entry name" value="Glyas_Bleomycin-R_OHBP_Dase"/>
</dbReference>
<evidence type="ECO:0000313" key="1">
    <source>
        <dbReference type="EMBL" id="EEA23257.1"/>
    </source>
</evidence>
<evidence type="ECO:0000313" key="2">
    <source>
        <dbReference type="Proteomes" id="UP000001294"/>
    </source>
</evidence>
<evidence type="ECO:0008006" key="3">
    <source>
        <dbReference type="Google" id="ProtNLM"/>
    </source>
</evidence>
<name>B6QIR2_TALMQ</name>
<dbReference type="OrthoDB" id="447346at2759"/>
<dbReference type="Gene3D" id="3.10.180.10">
    <property type="entry name" value="2,3-Dihydroxybiphenyl 1,2-Dioxygenase, domain 1"/>
    <property type="match status" value="1"/>
</dbReference>
<dbReference type="SUPFAM" id="SSF54593">
    <property type="entry name" value="Glyoxalase/Bleomycin resistance protein/Dihydroxybiphenyl dioxygenase"/>
    <property type="match status" value="1"/>
</dbReference>
<protein>
    <recommendedName>
        <fullName evidence="3">VOC domain-containing protein</fullName>
    </recommendedName>
</protein>
<organism evidence="1 2">
    <name type="scientific">Talaromyces marneffei (strain ATCC 18224 / CBS 334.59 / QM 7333)</name>
    <name type="common">Penicillium marneffei</name>
    <dbReference type="NCBI Taxonomy" id="441960"/>
    <lineage>
        <taxon>Eukaryota</taxon>
        <taxon>Fungi</taxon>
        <taxon>Dikarya</taxon>
        <taxon>Ascomycota</taxon>
        <taxon>Pezizomycotina</taxon>
        <taxon>Eurotiomycetes</taxon>
        <taxon>Eurotiomycetidae</taxon>
        <taxon>Eurotiales</taxon>
        <taxon>Trichocomaceae</taxon>
        <taxon>Talaromyces</taxon>
        <taxon>Talaromyces sect. Talaromyces</taxon>
    </lineage>
</organism>